<sequence length="147" mass="16889">MENKREYRYTLHTDGGSRGNPGISAYGAVLISEAGNLEWIAGKYLGIMTNNEAEYEGIYRGLLAAKRKNVKNIKVVIDSEIAYKQLTGKWKIKNERIYRQIKKIKSVESSFLSVIYVYRPRERNFLADRIVNIILDTVEQLSSPSRK</sequence>
<dbReference type="EMBL" id="DRVY01000074">
    <property type="protein sequence ID" value="HHR92355.1"/>
    <property type="molecule type" value="Genomic_DNA"/>
</dbReference>
<comment type="caution">
    <text evidence="2">The sequence shown here is derived from an EMBL/GenBank/DDBJ whole genome shotgun (WGS) entry which is preliminary data.</text>
</comment>
<dbReference type="AlphaFoldDB" id="A0A7C5YS98"/>
<accession>A0A7C5YS98</accession>
<dbReference type="InterPro" id="IPR002156">
    <property type="entry name" value="RNaseH_domain"/>
</dbReference>
<dbReference type="SUPFAM" id="SSF53098">
    <property type="entry name" value="Ribonuclease H-like"/>
    <property type="match status" value="1"/>
</dbReference>
<dbReference type="GO" id="GO:0003676">
    <property type="term" value="F:nucleic acid binding"/>
    <property type="evidence" value="ECO:0007669"/>
    <property type="project" value="InterPro"/>
</dbReference>
<dbReference type="PROSITE" id="PS50879">
    <property type="entry name" value="RNASE_H_1"/>
    <property type="match status" value="1"/>
</dbReference>
<dbReference type="PANTHER" id="PTHR47723:SF24">
    <property type="entry name" value="RNASE H TYPE-1 DOMAIN-CONTAINING PROTEIN"/>
    <property type="match status" value="1"/>
</dbReference>
<evidence type="ECO:0000313" key="2">
    <source>
        <dbReference type="EMBL" id="HHR92355.1"/>
    </source>
</evidence>
<evidence type="ECO:0000259" key="1">
    <source>
        <dbReference type="PROSITE" id="PS50879"/>
    </source>
</evidence>
<dbReference type="GO" id="GO:0004523">
    <property type="term" value="F:RNA-DNA hybrid ribonuclease activity"/>
    <property type="evidence" value="ECO:0007669"/>
    <property type="project" value="InterPro"/>
</dbReference>
<organism evidence="2">
    <name type="scientific">candidate division CPR3 bacterium</name>
    <dbReference type="NCBI Taxonomy" id="2268181"/>
    <lineage>
        <taxon>Bacteria</taxon>
        <taxon>Bacteria division CPR3</taxon>
    </lineage>
</organism>
<protein>
    <submittedName>
        <fullName evidence="2">Ribonuclease HI family protein</fullName>
    </submittedName>
</protein>
<gene>
    <name evidence="2" type="ORF">ENL96_02480</name>
</gene>
<dbReference type="InterPro" id="IPR036397">
    <property type="entry name" value="RNaseH_sf"/>
</dbReference>
<proteinExistence type="predicted"/>
<dbReference type="InterPro" id="IPR012337">
    <property type="entry name" value="RNaseH-like_sf"/>
</dbReference>
<name>A0A7C5YS98_UNCC3</name>
<reference evidence="2" key="1">
    <citation type="journal article" date="2020" name="mSystems">
        <title>Genome- and Community-Level Interaction Insights into Carbon Utilization and Element Cycling Functions of Hydrothermarchaeota in Hydrothermal Sediment.</title>
        <authorList>
            <person name="Zhou Z."/>
            <person name="Liu Y."/>
            <person name="Xu W."/>
            <person name="Pan J."/>
            <person name="Luo Z.H."/>
            <person name="Li M."/>
        </authorList>
    </citation>
    <scope>NUCLEOTIDE SEQUENCE [LARGE SCALE GENOMIC DNA]</scope>
    <source>
        <strain evidence="2">SpSt-1042</strain>
    </source>
</reference>
<dbReference type="Pfam" id="PF13456">
    <property type="entry name" value="RVT_3"/>
    <property type="match status" value="1"/>
</dbReference>
<dbReference type="PANTHER" id="PTHR47723">
    <property type="entry name" value="OS05G0353850 PROTEIN"/>
    <property type="match status" value="1"/>
</dbReference>
<dbReference type="InterPro" id="IPR053151">
    <property type="entry name" value="RNase_H-like"/>
</dbReference>
<dbReference type="Gene3D" id="3.30.420.10">
    <property type="entry name" value="Ribonuclease H-like superfamily/Ribonuclease H"/>
    <property type="match status" value="1"/>
</dbReference>
<dbReference type="CDD" id="cd09279">
    <property type="entry name" value="RNase_HI_like"/>
    <property type="match status" value="1"/>
</dbReference>
<feature type="domain" description="RNase H type-1" evidence="1">
    <location>
        <begin position="5"/>
        <end position="136"/>
    </location>
</feature>